<accession>A0AAT9FMW8</accession>
<dbReference type="Gene3D" id="3.40.1580.10">
    <property type="entry name" value="SMI1/KNR4-like"/>
    <property type="match status" value="1"/>
</dbReference>
<dbReference type="InterPro" id="IPR037883">
    <property type="entry name" value="Knr4/Smi1-like_sf"/>
</dbReference>
<dbReference type="SMART" id="SM00860">
    <property type="entry name" value="SMI1_KNR4"/>
    <property type="match status" value="1"/>
</dbReference>
<organism evidence="2">
    <name type="scientific">Oceaniferula spumae</name>
    <dbReference type="NCBI Taxonomy" id="2979115"/>
    <lineage>
        <taxon>Bacteria</taxon>
        <taxon>Pseudomonadati</taxon>
        <taxon>Verrucomicrobiota</taxon>
        <taxon>Verrucomicrobiia</taxon>
        <taxon>Verrucomicrobiales</taxon>
        <taxon>Verrucomicrobiaceae</taxon>
        <taxon>Oceaniferula</taxon>
    </lineage>
</organism>
<proteinExistence type="predicted"/>
<sequence length="163" mass="18714">MAANLFYSARLSSTFDNNEMLIKHLQTLSNDLTLSGPASGEDIDQLERDLGIRCPDTLRSLLSETNGILGEYELGLLWDIERIKDDNTAFRQSEDFKDLYMPFDNLVFFGDAGNGDQFAFPILRDGNCRDDVFVWNHEDDSRSWVAPSLEVFYEWWLTGRITV</sequence>
<evidence type="ECO:0000313" key="2">
    <source>
        <dbReference type="EMBL" id="BDS07344.1"/>
    </source>
</evidence>
<dbReference type="AlphaFoldDB" id="A0AAT9FMW8"/>
<feature type="domain" description="Knr4/Smi1-like" evidence="1">
    <location>
        <begin position="37"/>
        <end position="155"/>
    </location>
</feature>
<dbReference type="InterPro" id="IPR018958">
    <property type="entry name" value="Knr4/Smi1-like_dom"/>
</dbReference>
<name>A0AAT9FMW8_9BACT</name>
<dbReference type="EMBL" id="AP026866">
    <property type="protein sequence ID" value="BDS07344.1"/>
    <property type="molecule type" value="Genomic_DNA"/>
</dbReference>
<dbReference type="SUPFAM" id="SSF160631">
    <property type="entry name" value="SMI1/KNR4-like"/>
    <property type="match status" value="1"/>
</dbReference>
<protein>
    <submittedName>
        <fullName evidence="2">SMI1/KNR4 family protein</fullName>
    </submittedName>
</protein>
<reference evidence="2" key="1">
    <citation type="submission" date="2024-07" db="EMBL/GenBank/DDBJ databases">
        <title>Complete genome sequence of Verrucomicrobiaceae bacterium NT6N.</title>
        <authorList>
            <person name="Huang C."/>
            <person name="Takami H."/>
            <person name="Hamasaki K."/>
        </authorList>
    </citation>
    <scope>NUCLEOTIDE SEQUENCE</scope>
    <source>
        <strain evidence="2">NT6N</strain>
    </source>
</reference>
<gene>
    <name evidence="2" type="ORF">NT6N_23840</name>
</gene>
<evidence type="ECO:0000259" key="1">
    <source>
        <dbReference type="SMART" id="SM00860"/>
    </source>
</evidence>
<dbReference type="KEGG" id="osu:NT6N_23840"/>
<dbReference type="Pfam" id="PF14568">
    <property type="entry name" value="SUKH_6"/>
    <property type="match status" value="1"/>
</dbReference>